<dbReference type="GO" id="GO:0034599">
    <property type="term" value="P:cellular response to oxidative stress"/>
    <property type="evidence" value="ECO:0000318"/>
    <property type="project" value="GO_Central"/>
</dbReference>
<dbReference type="KEGG" id="mbr:MONBRDRAFT_16194"/>
<dbReference type="CDD" id="cd00691">
    <property type="entry name" value="ascorbate_peroxidase"/>
    <property type="match status" value="1"/>
</dbReference>
<comment type="subcellular location">
    <subcellularLocation>
        <location evidence="3">Mitochondrion intermembrane space</location>
    </subcellularLocation>
    <subcellularLocation>
        <location evidence="2">Mitochondrion matrix</location>
    </subcellularLocation>
</comment>
<evidence type="ECO:0000256" key="12">
    <source>
        <dbReference type="ARBA" id="ARBA00039063"/>
    </source>
</evidence>
<keyword evidence="10" id="KW-0408">Iron</keyword>
<feature type="domain" description="Plant heme peroxidase family profile" evidence="15">
    <location>
        <begin position="74"/>
        <end position="267"/>
    </location>
</feature>
<evidence type="ECO:0000259" key="15">
    <source>
        <dbReference type="PROSITE" id="PS50873"/>
    </source>
</evidence>
<dbReference type="PRINTS" id="PR00459">
    <property type="entry name" value="ASPEROXIDASE"/>
</dbReference>
<keyword evidence="9" id="KW-0560">Oxidoreductase</keyword>
<reference evidence="16 17" key="1">
    <citation type="journal article" date="2008" name="Nature">
        <title>The genome of the choanoflagellate Monosiga brevicollis and the origin of metazoans.</title>
        <authorList>
            <consortium name="JGI Sequencing"/>
            <person name="King N."/>
            <person name="Westbrook M.J."/>
            <person name="Young S.L."/>
            <person name="Kuo A."/>
            <person name="Abedin M."/>
            <person name="Chapman J."/>
            <person name="Fairclough S."/>
            <person name="Hellsten U."/>
            <person name="Isogai Y."/>
            <person name="Letunic I."/>
            <person name="Marr M."/>
            <person name="Pincus D."/>
            <person name="Putnam N."/>
            <person name="Rokas A."/>
            <person name="Wright K.J."/>
            <person name="Zuzow R."/>
            <person name="Dirks W."/>
            <person name="Good M."/>
            <person name="Goodstein D."/>
            <person name="Lemons D."/>
            <person name="Li W."/>
            <person name="Lyons J.B."/>
            <person name="Morris A."/>
            <person name="Nichols S."/>
            <person name="Richter D.J."/>
            <person name="Salamov A."/>
            <person name="Bork P."/>
            <person name="Lim W.A."/>
            <person name="Manning G."/>
            <person name="Miller W.T."/>
            <person name="McGinnis W."/>
            <person name="Shapiro H."/>
            <person name="Tjian R."/>
            <person name="Grigoriev I.V."/>
            <person name="Rokhsar D."/>
        </authorList>
    </citation>
    <scope>NUCLEOTIDE SEQUENCE [LARGE SCALE GENOMIC DNA]</scope>
    <source>
        <strain evidence="17">MX1 / ATCC 50154</strain>
    </source>
</reference>
<dbReference type="InterPro" id="IPR002207">
    <property type="entry name" value="Peroxidase_I"/>
</dbReference>
<dbReference type="EMBL" id="CH991547">
    <property type="protein sequence ID" value="EDQ90755.1"/>
    <property type="molecule type" value="Genomic_DNA"/>
</dbReference>
<dbReference type="PROSITE" id="PS50873">
    <property type="entry name" value="PEROXIDASE_4"/>
    <property type="match status" value="1"/>
</dbReference>
<dbReference type="EC" id="1.11.1.5" evidence="12"/>
<keyword evidence="7" id="KW-0479">Metal-binding</keyword>
<dbReference type="InterPro" id="IPR019793">
    <property type="entry name" value="Peroxidases_heam-ligand_BS"/>
</dbReference>
<dbReference type="STRING" id="81824.A9UWF4"/>
<evidence type="ECO:0000256" key="1">
    <source>
        <dbReference type="ARBA" id="ARBA00003917"/>
    </source>
</evidence>
<name>A9UWF4_MONBE</name>
<evidence type="ECO:0000256" key="10">
    <source>
        <dbReference type="ARBA" id="ARBA00023004"/>
    </source>
</evidence>
<evidence type="ECO:0000256" key="7">
    <source>
        <dbReference type="ARBA" id="ARBA00022723"/>
    </source>
</evidence>
<dbReference type="FunFam" id="1.10.420.10:FF:000009">
    <property type="entry name" value="Ascorbate peroxidase"/>
    <property type="match status" value="1"/>
</dbReference>
<dbReference type="Proteomes" id="UP000001357">
    <property type="component" value="Unassembled WGS sequence"/>
</dbReference>
<proteinExistence type="inferred from homology"/>
<dbReference type="GO" id="GO:0005759">
    <property type="term" value="C:mitochondrial matrix"/>
    <property type="evidence" value="ECO:0007669"/>
    <property type="project" value="UniProtKB-SubCell"/>
</dbReference>
<keyword evidence="11" id="KW-0496">Mitochondrion</keyword>
<evidence type="ECO:0000313" key="17">
    <source>
        <dbReference type="Proteomes" id="UP000001357"/>
    </source>
</evidence>
<evidence type="ECO:0000256" key="13">
    <source>
        <dbReference type="ARBA" id="ARBA00040313"/>
    </source>
</evidence>
<evidence type="ECO:0000256" key="3">
    <source>
        <dbReference type="ARBA" id="ARBA00004569"/>
    </source>
</evidence>
<dbReference type="eggNOG" id="ENOG502QR1E">
    <property type="taxonomic scope" value="Eukaryota"/>
</dbReference>
<dbReference type="InterPro" id="IPR019794">
    <property type="entry name" value="Peroxidases_AS"/>
</dbReference>
<evidence type="ECO:0000256" key="11">
    <source>
        <dbReference type="ARBA" id="ARBA00023128"/>
    </source>
</evidence>
<evidence type="ECO:0000256" key="5">
    <source>
        <dbReference type="ARBA" id="ARBA00022559"/>
    </source>
</evidence>
<evidence type="ECO:0000313" key="16">
    <source>
        <dbReference type="EMBL" id="EDQ90755.1"/>
    </source>
</evidence>
<dbReference type="GO" id="GO:0042744">
    <property type="term" value="P:hydrogen peroxide catabolic process"/>
    <property type="evidence" value="ECO:0000318"/>
    <property type="project" value="GO_Central"/>
</dbReference>
<evidence type="ECO:0000256" key="6">
    <source>
        <dbReference type="ARBA" id="ARBA00022617"/>
    </source>
</evidence>
<dbReference type="OMA" id="QRKWNGP"/>
<gene>
    <name evidence="16" type="ORF">MONBRDRAFT_16194</name>
</gene>
<dbReference type="GO" id="GO:0046872">
    <property type="term" value="F:metal ion binding"/>
    <property type="evidence" value="ECO:0007669"/>
    <property type="project" value="UniProtKB-KW"/>
</dbReference>
<evidence type="ECO:0000256" key="2">
    <source>
        <dbReference type="ARBA" id="ARBA00004305"/>
    </source>
</evidence>
<evidence type="ECO:0000256" key="8">
    <source>
        <dbReference type="ARBA" id="ARBA00022946"/>
    </source>
</evidence>
<dbReference type="SUPFAM" id="SSF48113">
    <property type="entry name" value="Heme-dependent peroxidases"/>
    <property type="match status" value="1"/>
</dbReference>
<dbReference type="GO" id="GO:0020037">
    <property type="term" value="F:heme binding"/>
    <property type="evidence" value="ECO:0007669"/>
    <property type="project" value="InterPro"/>
</dbReference>
<dbReference type="PROSITE" id="PS00436">
    <property type="entry name" value="PEROXIDASE_2"/>
    <property type="match status" value="1"/>
</dbReference>
<comment type="similarity">
    <text evidence="4">Belongs to the peroxidase family. Cytochrome c peroxidase subfamily.</text>
</comment>
<dbReference type="PROSITE" id="PS00435">
    <property type="entry name" value="PEROXIDASE_1"/>
    <property type="match status" value="1"/>
</dbReference>
<dbReference type="RefSeq" id="XP_001744806.1">
    <property type="nucleotide sequence ID" value="XM_001744754.1"/>
</dbReference>
<dbReference type="AlphaFoldDB" id="A9UWF4"/>
<dbReference type="GO" id="GO:0004130">
    <property type="term" value="F:cytochrome-c peroxidase activity"/>
    <property type="evidence" value="ECO:0007669"/>
    <property type="project" value="UniProtKB-EC"/>
</dbReference>
<dbReference type="InterPro" id="IPR002016">
    <property type="entry name" value="Haem_peroxidase"/>
</dbReference>
<dbReference type="InterPro" id="IPR044831">
    <property type="entry name" value="Ccp1-like"/>
</dbReference>
<evidence type="ECO:0000256" key="9">
    <source>
        <dbReference type="ARBA" id="ARBA00023002"/>
    </source>
</evidence>
<dbReference type="FunFam" id="1.10.520.10:FF:000005">
    <property type="entry name" value="Cytochrome c peroxidase"/>
    <property type="match status" value="1"/>
</dbReference>
<protein>
    <recommendedName>
        <fullName evidence="13">Cytochrome c peroxidase, mitochondrial</fullName>
        <ecNumber evidence="12">1.11.1.5</ecNumber>
    </recommendedName>
</protein>
<accession>A9UWF4</accession>
<dbReference type="Gene3D" id="1.10.420.10">
    <property type="entry name" value="Peroxidase, domain 2"/>
    <property type="match status" value="1"/>
</dbReference>
<dbReference type="PANTHER" id="PTHR31356:SF58">
    <property type="entry name" value="CYTOCHROME C PEROXIDASE, MITOCHONDRIAL"/>
    <property type="match status" value="1"/>
</dbReference>
<comment type="catalytic activity">
    <reaction evidence="14">
        <text>2 Fe(II)-[cytochrome c] + H2O2 + 2 H(+) = 2 Fe(III)-[cytochrome c] + 2 H2O</text>
        <dbReference type="Rhea" id="RHEA:16581"/>
        <dbReference type="Rhea" id="RHEA-COMP:10350"/>
        <dbReference type="Rhea" id="RHEA-COMP:14399"/>
        <dbReference type="ChEBI" id="CHEBI:15377"/>
        <dbReference type="ChEBI" id="CHEBI:15378"/>
        <dbReference type="ChEBI" id="CHEBI:16240"/>
        <dbReference type="ChEBI" id="CHEBI:29033"/>
        <dbReference type="ChEBI" id="CHEBI:29034"/>
        <dbReference type="EC" id="1.11.1.5"/>
    </reaction>
</comment>
<keyword evidence="17" id="KW-1185">Reference proteome</keyword>
<keyword evidence="5" id="KW-0575">Peroxidase</keyword>
<evidence type="ECO:0000256" key="4">
    <source>
        <dbReference type="ARBA" id="ARBA00005997"/>
    </source>
</evidence>
<dbReference type="PRINTS" id="PR00458">
    <property type="entry name" value="PEROXIDASE"/>
</dbReference>
<dbReference type="Gene3D" id="1.10.520.10">
    <property type="match status" value="1"/>
</dbReference>
<dbReference type="GO" id="GO:0004601">
    <property type="term" value="F:peroxidase activity"/>
    <property type="evidence" value="ECO:0000318"/>
    <property type="project" value="GO_Central"/>
</dbReference>
<dbReference type="InterPro" id="IPR010255">
    <property type="entry name" value="Haem_peroxidase_sf"/>
</dbReference>
<dbReference type="Pfam" id="PF00141">
    <property type="entry name" value="peroxidase"/>
    <property type="match status" value="1"/>
</dbReference>
<keyword evidence="6" id="KW-0349">Heme</keyword>
<dbReference type="GeneID" id="5890066"/>
<evidence type="ECO:0000256" key="14">
    <source>
        <dbReference type="ARBA" id="ARBA00049265"/>
    </source>
</evidence>
<dbReference type="GO" id="GO:0005758">
    <property type="term" value="C:mitochondrial intermembrane space"/>
    <property type="evidence" value="ECO:0007669"/>
    <property type="project" value="UniProtKB-SubCell"/>
</dbReference>
<sequence length="267" mass="29757">MSWFAASVDWQSVRADIEEAIDNNDIDGQAPGPLLLRLAWHCSGTYDKETGTGGSNGATMRFALESDDPANAGLQKARNLLEPIKAKYPGMTFADLYTFAGKVAVESMGGPEIAWKPGRSDAADETFCPPNGRLPDATQGAAHIRQVFYRMGFNDQEIVALVGAHTVGHCHKDRSGFDGPWSFGPYSFDNDFFRLLFDETWTVRPNFKPTQYEDSTGKLMMLPTDLAIVQDPKFRQWARKYADDMDLFHRDFAAAFAKLMDLGVPRR</sequence>
<comment type="function">
    <text evidence="1">Destroys radicals which are normally produced within the cells and which are toxic to biological systems.</text>
</comment>
<keyword evidence="8" id="KW-0809">Transit peptide</keyword>
<dbReference type="InParanoid" id="A9UWF4"/>
<dbReference type="GO" id="GO:0000302">
    <property type="term" value="P:response to reactive oxygen species"/>
    <property type="evidence" value="ECO:0000318"/>
    <property type="project" value="GO_Central"/>
</dbReference>
<dbReference type="PANTHER" id="PTHR31356">
    <property type="entry name" value="THYLAKOID LUMENAL 29 KDA PROTEIN, CHLOROPLASTIC-RELATED"/>
    <property type="match status" value="1"/>
</dbReference>
<organism evidence="16 17">
    <name type="scientific">Monosiga brevicollis</name>
    <name type="common">Choanoflagellate</name>
    <dbReference type="NCBI Taxonomy" id="81824"/>
    <lineage>
        <taxon>Eukaryota</taxon>
        <taxon>Choanoflagellata</taxon>
        <taxon>Craspedida</taxon>
        <taxon>Salpingoecidae</taxon>
        <taxon>Monosiga</taxon>
    </lineage>
</organism>